<dbReference type="PANTHER" id="PTHR22734">
    <property type="entry name" value="U3 SMALL NUCLEOLAR RIBONUCLEOPROTEIN PROTEIN IMP4"/>
    <property type="match status" value="1"/>
</dbReference>
<feature type="compositionally biased region" description="Polar residues" evidence="1">
    <location>
        <begin position="164"/>
        <end position="184"/>
    </location>
</feature>
<reference evidence="3" key="2">
    <citation type="submission" date="2023-01" db="EMBL/GenBank/DDBJ databases">
        <authorList>
            <person name="Petersen C."/>
        </authorList>
    </citation>
    <scope>NUCLEOTIDE SEQUENCE</scope>
    <source>
        <strain evidence="3">IBT 12815</strain>
    </source>
</reference>
<feature type="compositionally biased region" description="Acidic residues" evidence="1">
    <location>
        <begin position="136"/>
        <end position="150"/>
    </location>
</feature>
<reference evidence="3" key="1">
    <citation type="journal article" date="2023" name="IMA Fungus">
        <title>Comparative genomic study of the Penicillium genus elucidates a diverse pangenome and 15 lateral gene transfer events.</title>
        <authorList>
            <person name="Petersen C."/>
            <person name="Sorensen T."/>
            <person name="Nielsen M.R."/>
            <person name="Sondergaard T.E."/>
            <person name="Sorensen J.L."/>
            <person name="Fitzpatrick D.A."/>
            <person name="Frisvad J.C."/>
            <person name="Nielsen K.L."/>
        </authorList>
    </citation>
    <scope>NUCLEOTIDE SEQUENCE</scope>
    <source>
        <strain evidence="3">IBT 12815</strain>
    </source>
</reference>
<dbReference type="SMART" id="SM00879">
    <property type="entry name" value="Brix"/>
    <property type="match status" value="1"/>
</dbReference>
<dbReference type="InterPro" id="IPR044281">
    <property type="entry name" value="IMP4/RPF1"/>
</dbReference>
<dbReference type="Gene3D" id="3.40.50.10480">
    <property type="entry name" value="Probable brix-domain ribosomal biogenesis protein"/>
    <property type="match status" value="1"/>
</dbReference>
<name>A0AAD6H7S8_9EURO</name>
<evidence type="ECO:0000313" key="4">
    <source>
        <dbReference type="Proteomes" id="UP001213799"/>
    </source>
</evidence>
<dbReference type="Pfam" id="PF04427">
    <property type="entry name" value="Brix"/>
    <property type="match status" value="1"/>
</dbReference>
<keyword evidence="4" id="KW-1185">Reference proteome</keyword>
<evidence type="ECO:0000259" key="2">
    <source>
        <dbReference type="PROSITE" id="PS50833"/>
    </source>
</evidence>
<dbReference type="GeneID" id="81586450"/>
<dbReference type="FunFam" id="3.40.50.10480:FF:000005">
    <property type="entry name" value="Similar to RNA processing factor 1"/>
    <property type="match status" value="1"/>
</dbReference>
<dbReference type="SUPFAM" id="SSF52954">
    <property type="entry name" value="Class II aaRS ABD-related"/>
    <property type="match status" value="1"/>
</dbReference>
<evidence type="ECO:0000256" key="1">
    <source>
        <dbReference type="SAM" id="MobiDB-lite"/>
    </source>
</evidence>
<accession>A0AAD6H7S8</accession>
<dbReference type="RefSeq" id="XP_056755956.1">
    <property type="nucleotide sequence ID" value="XM_056896208.1"/>
</dbReference>
<dbReference type="GO" id="GO:0030687">
    <property type="term" value="C:preribosome, large subunit precursor"/>
    <property type="evidence" value="ECO:0007669"/>
    <property type="project" value="TreeGrafter"/>
</dbReference>
<dbReference type="GO" id="GO:0000460">
    <property type="term" value="P:maturation of 5.8S rRNA"/>
    <property type="evidence" value="ECO:0007669"/>
    <property type="project" value="TreeGrafter"/>
</dbReference>
<dbReference type="GO" id="GO:0000470">
    <property type="term" value="P:maturation of LSU-rRNA"/>
    <property type="evidence" value="ECO:0007669"/>
    <property type="project" value="TreeGrafter"/>
</dbReference>
<feature type="compositionally biased region" description="Acidic residues" evidence="1">
    <location>
        <begin position="114"/>
        <end position="128"/>
    </location>
</feature>
<feature type="domain" description="Brix" evidence="2">
    <location>
        <begin position="204"/>
        <end position="412"/>
    </location>
</feature>
<feature type="compositionally biased region" description="Basic residues" evidence="1">
    <location>
        <begin position="26"/>
        <end position="35"/>
    </location>
</feature>
<sequence>MVVPGRSGPPPGVMGDIKTGNKLRRKMNHVKRKRAKDAARREERYAFKKEEAKNPKLKEERLRRNIPLTLERKRVWNEADNDTEETGLGLSVDVERIKRAKKEEEDELNRPLEEGEDDSEAPESDNESVDSMLESDNSEDEDEDEGEEKDDDKNASRGRKKTSLRTATERATSPTQSTRSTNLSLAPEALAAKFPTLFTEGPPPTPKILITTGLNSTLHDQAETLTEVFPNSVYIRRNAHRYSHKFSIREISKFAANRNFTTVVVLNEDQKRPSGLTMVHLPVGPTFHFTISNWIEGKRLPGHGRATEHWPELILNNFRTPLGLLTAHLFRSLFPPQPEFEGRQVVTLHNQRDYIFVRRHRYVFREKRETEKAVVGADGKEMLGAEGIRTGLQELGPRFTLKLRRVDKGIQRASGQEWEWKGGMEKTRTLFQL</sequence>
<feature type="compositionally biased region" description="Basic and acidic residues" evidence="1">
    <location>
        <begin position="36"/>
        <end position="63"/>
    </location>
</feature>
<comment type="caution">
    <text evidence="3">The sequence shown here is derived from an EMBL/GenBank/DDBJ whole genome shotgun (WGS) entry which is preliminary data.</text>
</comment>
<evidence type="ECO:0000313" key="3">
    <source>
        <dbReference type="EMBL" id="KAJ5608532.1"/>
    </source>
</evidence>
<feature type="region of interest" description="Disordered" evidence="1">
    <location>
        <begin position="26"/>
        <end position="184"/>
    </location>
</feature>
<gene>
    <name evidence="3" type="ORF">N7537_005151</name>
</gene>
<dbReference type="PANTHER" id="PTHR22734:SF3">
    <property type="entry name" value="RIBOSOME PRODUCTION FACTOR 1"/>
    <property type="match status" value="1"/>
</dbReference>
<dbReference type="InterPro" id="IPR007109">
    <property type="entry name" value="Brix"/>
</dbReference>
<feature type="compositionally biased region" description="Basic and acidic residues" evidence="1">
    <location>
        <begin position="93"/>
        <end position="113"/>
    </location>
</feature>
<dbReference type="Proteomes" id="UP001213799">
    <property type="component" value="Unassembled WGS sequence"/>
</dbReference>
<dbReference type="GO" id="GO:0042134">
    <property type="term" value="F:rRNA primary transcript binding"/>
    <property type="evidence" value="ECO:0007669"/>
    <property type="project" value="InterPro"/>
</dbReference>
<dbReference type="GO" id="GO:0005730">
    <property type="term" value="C:nucleolus"/>
    <property type="evidence" value="ECO:0007669"/>
    <property type="project" value="TreeGrafter"/>
</dbReference>
<dbReference type="PROSITE" id="PS50833">
    <property type="entry name" value="BRIX"/>
    <property type="match status" value="1"/>
</dbReference>
<dbReference type="EMBL" id="JAQJAE010000002">
    <property type="protein sequence ID" value="KAJ5608532.1"/>
    <property type="molecule type" value="Genomic_DNA"/>
</dbReference>
<proteinExistence type="predicted"/>
<organism evidence="3 4">
    <name type="scientific">Penicillium hordei</name>
    <dbReference type="NCBI Taxonomy" id="40994"/>
    <lineage>
        <taxon>Eukaryota</taxon>
        <taxon>Fungi</taxon>
        <taxon>Dikarya</taxon>
        <taxon>Ascomycota</taxon>
        <taxon>Pezizomycotina</taxon>
        <taxon>Eurotiomycetes</taxon>
        <taxon>Eurotiomycetidae</taxon>
        <taxon>Eurotiales</taxon>
        <taxon>Aspergillaceae</taxon>
        <taxon>Penicillium</taxon>
    </lineage>
</organism>
<dbReference type="AlphaFoldDB" id="A0AAD6H7S8"/>
<protein>
    <recommendedName>
        <fullName evidence="2">Brix domain-containing protein</fullName>
    </recommendedName>
</protein>